<feature type="domain" description="Carrier" evidence="4">
    <location>
        <begin position="991"/>
        <end position="1073"/>
    </location>
</feature>
<dbReference type="GO" id="GO:0008610">
    <property type="term" value="P:lipid biosynthetic process"/>
    <property type="evidence" value="ECO:0007669"/>
    <property type="project" value="UniProtKB-ARBA"/>
</dbReference>
<comment type="cofactor">
    <cofactor evidence="1">
        <name>pantetheine 4'-phosphate</name>
        <dbReference type="ChEBI" id="CHEBI:47942"/>
    </cofactor>
</comment>
<dbReference type="InterPro" id="IPR036736">
    <property type="entry name" value="ACP-like_sf"/>
</dbReference>
<dbReference type="CDD" id="cd19535">
    <property type="entry name" value="Cyc_NRPS"/>
    <property type="match status" value="1"/>
</dbReference>
<dbReference type="eggNOG" id="COG2226">
    <property type="taxonomic scope" value="Bacteria"/>
</dbReference>
<dbReference type="InterPro" id="IPR013217">
    <property type="entry name" value="Methyltransf_12"/>
</dbReference>
<dbReference type="InterPro" id="IPR029058">
    <property type="entry name" value="AB_hydrolase_fold"/>
</dbReference>
<dbReference type="GO" id="GO:0016874">
    <property type="term" value="F:ligase activity"/>
    <property type="evidence" value="ECO:0007669"/>
    <property type="project" value="UniProtKB-KW"/>
</dbReference>
<accession>E6MDF5</accession>
<dbReference type="InterPro" id="IPR029063">
    <property type="entry name" value="SAM-dependent_MTases_sf"/>
</dbReference>
<dbReference type="EMBL" id="AEQN01000003">
    <property type="protein sequence ID" value="EFV02840.1"/>
    <property type="molecule type" value="Genomic_DNA"/>
</dbReference>
<dbReference type="PROSITE" id="PS50075">
    <property type="entry name" value="CARRIER"/>
    <property type="match status" value="1"/>
</dbReference>
<keyword evidence="3" id="KW-0436">Ligase</keyword>
<sequence length="1400" mass="160169">MGIQLWVENEKLKFRAPKGALTETLKGNIKLHRADMISALKNLDAISLDHKGDVYEPFLLTDVQSSYLVGRGDVYAYGGIGCHAYIEVKMAKIDRDKMEKAWHRVIGKHEMLRARIMREGYQQVDKDFQYPEVKEVIVNQDQFENQILSVRNDLSQKNYEPDCPPLYELAISSTTQDSVIHFSMDMLLADSISMGIILKDLLHFYGKADGEVETLPISFSDIVRYREKDKMRPSSRIKHENDRRYWMDRIETFPDSPHLLLRDDAEASQPVFDQFEYLMPETMWKSFEKNAGRFQVTPSSALMSAFAKTLDHWSSNDAFVLNVTLMMRENIHPMINEIVGDFTSNDLLAYDYHNESFAECSQQMQMQLWTDLEHRHYGGVDVIRELNRQKSFPILFPYVFTSTLGIDNLDAANVDVLYKTSQTPQVFIDCQVSKLRGKLSIIWSVRKGVFNEEAIPLVFEDFKNLLDKLAESEKAWEGQDEGFLSEQNPSYKTYREALNRQEENWRIDYEPVDVQGCECALRDQLEIKDAAIVGEKRLHVYIDPTISKYPNDREALNQKIVDETGQKAAVLCASIDKEKFLEELSLADDIAILDIYQTFKDVGIFEKENQIYDIKAINEQLAVVPEYESLIRRWLNALKRDGFIVGDFNSGFRAVSVDLEDKQAQVKSRAQKMTIQQVGSQGMEDYLISSGHHLSSVISGEINPVAFLFPEGESERAHAIYHDLFAAKLMNEMALSAMESIMTKKKHWRILEIGSGVGGTSDAVVPFLQDKEATYYFTDISNYFLQNAKKKYQSYENVKYAIYDLNRSCDEQGFEPGYFDIIISANTFHNAENGTEAMKLMKRALSPDGFLIFLDCIWEANALLASKGMLHTGKILDSRGADNRIFFNDQEWRNMFNQSGLSLVDTYPLSGDFFEKSTLKYYTVQYQKNYVVPEKKEIFDALSAYVVSEKKIKELTISPYLPQKNNQIDKTALTKNQLNRTEESIKNDYCGPQTVMEKAIAEIWQEVFEFVNTPDIDENFFEMGGDSLVASMAVTKMRKRIDACHQQEWNDLMNLLLKNSTIRSFARALETQSSESEEAIPDYVLVYQKGSTDPKKIWAFLVNGTGTMPIYQPAYEILKRQVSPDDMIVGLHCGDQEKFLMIDPENVIAAMAKRNAEYLADKKTDHITLIGHCFGGCVAVETARYLQKLGSNNVHVAMLDTRSWHGVYDNALFFEKGFGEMYGADMRACGYIIDDELLKKTMRDFEKQAGRLLTEDELCHSSLVPVSIRDCFSKLQKVPVRTRIKNIFDQVATQLPDGFDETFFINSYFVFEKIIKAFTGYVPQAPYEGSVDVYLAKDLSGYFLLSDDVNEMDYARMAVKNGGERHWEEGDHFGIMESPSIDRIITALTSKIVKGGLDGK</sequence>
<dbReference type="SUPFAM" id="SSF53335">
    <property type="entry name" value="S-adenosyl-L-methionine-dependent methyltransferases"/>
    <property type="match status" value="1"/>
</dbReference>
<dbReference type="InterPro" id="IPR044894">
    <property type="entry name" value="TubC_N_sf"/>
</dbReference>
<dbReference type="Pfam" id="PF00975">
    <property type="entry name" value="Thioesterase"/>
    <property type="match status" value="1"/>
</dbReference>
<dbReference type="GO" id="GO:0008168">
    <property type="term" value="F:methyltransferase activity"/>
    <property type="evidence" value="ECO:0007669"/>
    <property type="project" value="UniProtKB-KW"/>
</dbReference>
<dbReference type="OrthoDB" id="51171at2"/>
<keyword evidence="5" id="KW-0808">Transferase</keyword>
<dbReference type="GO" id="GO:0043041">
    <property type="term" value="P:amino acid activation for nonribosomal peptide biosynthetic process"/>
    <property type="evidence" value="ECO:0007669"/>
    <property type="project" value="TreeGrafter"/>
</dbReference>
<dbReference type="PANTHER" id="PTHR45527">
    <property type="entry name" value="NONRIBOSOMAL PEPTIDE SYNTHETASE"/>
    <property type="match status" value="1"/>
</dbReference>
<evidence type="ECO:0000313" key="6">
    <source>
        <dbReference type="Proteomes" id="UP000004754"/>
    </source>
</evidence>
<keyword evidence="6" id="KW-1185">Reference proteome</keyword>
<evidence type="ECO:0000256" key="1">
    <source>
        <dbReference type="ARBA" id="ARBA00001957"/>
    </source>
</evidence>
<dbReference type="Pfam" id="PF08242">
    <property type="entry name" value="Methyltransf_12"/>
    <property type="match status" value="1"/>
</dbReference>
<dbReference type="Pfam" id="PF00550">
    <property type="entry name" value="PP-binding"/>
    <property type="match status" value="1"/>
</dbReference>
<evidence type="ECO:0000256" key="3">
    <source>
        <dbReference type="ARBA" id="ARBA00022598"/>
    </source>
</evidence>
<dbReference type="SUPFAM" id="SSF47336">
    <property type="entry name" value="ACP-like"/>
    <property type="match status" value="1"/>
</dbReference>
<dbReference type="Pfam" id="PF18563">
    <property type="entry name" value="TubC_N"/>
    <property type="match status" value="1"/>
</dbReference>
<comment type="pathway">
    <text evidence="2">Siderophore biosynthesis.</text>
</comment>
<dbReference type="Gene3D" id="3.30.559.30">
    <property type="entry name" value="Nonribosomal peptide synthetase, condensation domain"/>
    <property type="match status" value="1"/>
</dbReference>
<dbReference type="SUPFAM" id="SSF52777">
    <property type="entry name" value="CoA-dependent acyltransferases"/>
    <property type="match status" value="2"/>
</dbReference>
<dbReference type="GO" id="GO:0032259">
    <property type="term" value="P:methylation"/>
    <property type="evidence" value="ECO:0007669"/>
    <property type="project" value="UniProtKB-KW"/>
</dbReference>
<dbReference type="HOGENOM" id="CLU_000022_2_15_9"/>
<dbReference type="Gene3D" id="1.10.1200.10">
    <property type="entry name" value="ACP-like"/>
    <property type="match status" value="1"/>
</dbReference>
<dbReference type="SUPFAM" id="SSF53474">
    <property type="entry name" value="alpha/beta-Hydrolases"/>
    <property type="match status" value="1"/>
</dbReference>
<dbReference type="InterPro" id="IPR009081">
    <property type="entry name" value="PP-bd_ACP"/>
</dbReference>
<comment type="caution">
    <text evidence="5">The sequence shown here is derived from an EMBL/GenBank/DDBJ whole genome shotgun (WGS) entry which is preliminary data.</text>
</comment>
<gene>
    <name evidence="5" type="ORF">HMP0721_0037</name>
</gene>
<dbReference type="InterPro" id="IPR001031">
    <property type="entry name" value="Thioesterase"/>
</dbReference>
<proteinExistence type="predicted"/>
<protein>
    <submittedName>
        <fullName evidence="5">Methyltransferase domain protein</fullName>
    </submittedName>
</protein>
<dbReference type="InterPro" id="IPR001242">
    <property type="entry name" value="Condensation_dom"/>
</dbReference>
<evidence type="ECO:0000313" key="5">
    <source>
        <dbReference type="EMBL" id="EFV02840.1"/>
    </source>
</evidence>
<dbReference type="eggNOG" id="COG1020">
    <property type="taxonomic scope" value="Bacteria"/>
</dbReference>
<dbReference type="Gene3D" id="3.30.559.10">
    <property type="entry name" value="Chloramphenicol acetyltransferase-like domain"/>
    <property type="match status" value="1"/>
</dbReference>
<dbReference type="STRING" id="887929.HMP0721_0037"/>
<name>E6MDF5_9FIRM</name>
<reference evidence="5 6" key="1">
    <citation type="submission" date="2010-12" db="EMBL/GenBank/DDBJ databases">
        <authorList>
            <person name="Muzny D."/>
            <person name="Qin X."/>
            <person name="Deng J."/>
            <person name="Jiang H."/>
            <person name="Liu Y."/>
            <person name="Qu J."/>
            <person name="Song X.-Z."/>
            <person name="Zhang L."/>
            <person name="Thornton R."/>
            <person name="Coyle M."/>
            <person name="Francisco L."/>
            <person name="Jackson L."/>
            <person name="Javaid M."/>
            <person name="Korchina V."/>
            <person name="Kovar C."/>
            <person name="Mata R."/>
            <person name="Mathew T."/>
            <person name="Ngo R."/>
            <person name="Nguyen L."/>
            <person name="Nguyen N."/>
            <person name="Okwuonu G."/>
            <person name="Ongeri F."/>
            <person name="Pham C."/>
            <person name="Simmons D."/>
            <person name="Wilczek-Boney K."/>
            <person name="Hale W."/>
            <person name="Jakkamsetti A."/>
            <person name="Pham P."/>
            <person name="Ruth R."/>
            <person name="San Lucas F."/>
            <person name="Warren J."/>
            <person name="Zhang J."/>
            <person name="Zhao Z."/>
            <person name="Zhou C."/>
            <person name="Zhu D."/>
            <person name="Lee S."/>
            <person name="Bess C."/>
            <person name="Blankenburg K."/>
            <person name="Forbes L."/>
            <person name="Fu Q."/>
            <person name="Gubbala S."/>
            <person name="Hirani K."/>
            <person name="Jayaseelan J.C."/>
            <person name="Lara F."/>
            <person name="Munidasa M."/>
            <person name="Palculict T."/>
            <person name="Patil S."/>
            <person name="Pu L.-L."/>
            <person name="Saada N."/>
            <person name="Tang L."/>
            <person name="Weissenberger G."/>
            <person name="Zhu Y."/>
            <person name="Hemphill L."/>
            <person name="Shang Y."/>
            <person name="Youmans B."/>
            <person name="Ayvaz T."/>
            <person name="Ross M."/>
            <person name="Santibanez J."/>
            <person name="Aqrawi P."/>
            <person name="Gross S."/>
            <person name="Joshi V."/>
            <person name="Fowler G."/>
            <person name="Nazareth L."/>
            <person name="Reid J."/>
            <person name="Worley K."/>
            <person name="Petrosino J."/>
            <person name="Highlander S."/>
            <person name="Gibbs R."/>
        </authorList>
    </citation>
    <scope>NUCLEOTIDE SEQUENCE [LARGE SCALE GENOMIC DNA]</scope>
    <source>
        <strain evidence="5 6">ATCC 23263</strain>
    </source>
</reference>
<dbReference type="Proteomes" id="UP000004754">
    <property type="component" value="Unassembled WGS sequence"/>
</dbReference>
<dbReference type="Gene3D" id="1.10.10.1830">
    <property type="entry name" value="Non-ribosomal peptide synthase, adenylation domain"/>
    <property type="match status" value="1"/>
</dbReference>
<evidence type="ECO:0000256" key="2">
    <source>
        <dbReference type="ARBA" id="ARBA00004924"/>
    </source>
</evidence>
<dbReference type="InterPro" id="IPR023213">
    <property type="entry name" value="CAT-like_dom_sf"/>
</dbReference>
<dbReference type="CDD" id="cd02440">
    <property type="entry name" value="AdoMet_MTases"/>
    <property type="match status" value="1"/>
</dbReference>
<dbReference type="InterPro" id="IPR057737">
    <property type="entry name" value="Condensation_MtbB-like"/>
</dbReference>
<dbReference type="RefSeq" id="WP_006597455.1">
    <property type="nucleotide sequence ID" value="NZ_GL622359.1"/>
</dbReference>
<organism evidence="5 6">
    <name type="scientific">Pseudoramibacter alactolyticus ATCC 23263</name>
    <dbReference type="NCBI Taxonomy" id="887929"/>
    <lineage>
        <taxon>Bacteria</taxon>
        <taxon>Bacillati</taxon>
        <taxon>Bacillota</taxon>
        <taxon>Clostridia</taxon>
        <taxon>Eubacteriales</taxon>
        <taxon>Eubacteriaceae</taxon>
        <taxon>Pseudoramibacter</taxon>
    </lineage>
</organism>
<dbReference type="PANTHER" id="PTHR45527:SF10">
    <property type="entry name" value="PYOCHELIN SYNTHASE PCHF"/>
    <property type="match status" value="1"/>
</dbReference>
<dbReference type="InterPro" id="IPR041464">
    <property type="entry name" value="TubC_N"/>
</dbReference>
<dbReference type="Gene3D" id="3.40.50.1820">
    <property type="entry name" value="alpha/beta hydrolase"/>
    <property type="match status" value="1"/>
</dbReference>
<dbReference type="GO" id="GO:0009403">
    <property type="term" value="P:toxin biosynthetic process"/>
    <property type="evidence" value="ECO:0007669"/>
    <property type="project" value="UniProtKB-ARBA"/>
</dbReference>
<dbReference type="Gene3D" id="3.40.50.150">
    <property type="entry name" value="Vaccinia Virus protein VP39"/>
    <property type="match status" value="1"/>
</dbReference>
<dbReference type="GO" id="GO:0031177">
    <property type="term" value="F:phosphopantetheine binding"/>
    <property type="evidence" value="ECO:0007669"/>
    <property type="project" value="TreeGrafter"/>
</dbReference>
<keyword evidence="5" id="KW-0489">Methyltransferase</keyword>
<dbReference type="GO" id="GO:0005737">
    <property type="term" value="C:cytoplasm"/>
    <property type="evidence" value="ECO:0007669"/>
    <property type="project" value="TreeGrafter"/>
</dbReference>
<evidence type="ECO:0000259" key="4">
    <source>
        <dbReference type="PROSITE" id="PS50075"/>
    </source>
</evidence>
<dbReference type="Pfam" id="PF00668">
    <property type="entry name" value="Condensation"/>
    <property type="match status" value="1"/>
</dbReference>